<organism evidence="4 5">
    <name type="scientific">Quillaja saponaria</name>
    <name type="common">Soap bark tree</name>
    <dbReference type="NCBI Taxonomy" id="32244"/>
    <lineage>
        <taxon>Eukaryota</taxon>
        <taxon>Viridiplantae</taxon>
        <taxon>Streptophyta</taxon>
        <taxon>Embryophyta</taxon>
        <taxon>Tracheophyta</taxon>
        <taxon>Spermatophyta</taxon>
        <taxon>Magnoliopsida</taxon>
        <taxon>eudicotyledons</taxon>
        <taxon>Gunneridae</taxon>
        <taxon>Pentapetalae</taxon>
        <taxon>rosids</taxon>
        <taxon>fabids</taxon>
        <taxon>Fabales</taxon>
        <taxon>Quillajaceae</taxon>
        <taxon>Quillaja</taxon>
    </lineage>
</organism>
<protein>
    <submittedName>
        <fullName evidence="4">Oxidative stress 3</fullName>
    </submittedName>
</protein>
<dbReference type="GO" id="GO:0006950">
    <property type="term" value="P:response to stress"/>
    <property type="evidence" value="ECO:0007669"/>
    <property type="project" value="UniProtKB-ARBA"/>
</dbReference>
<evidence type="ECO:0000256" key="3">
    <source>
        <dbReference type="SAM" id="MobiDB-lite"/>
    </source>
</evidence>
<gene>
    <name evidence="4" type="ORF">O6P43_007853</name>
</gene>
<comment type="subcellular location">
    <subcellularLocation>
        <location evidence="1">Nucleus</location>
    </subcellularLocation>
</comment>
<dbReference type="EMBL" id="JARAOO010000004">
    <property type="protein sequence ID" value="KAJ7969523.1"/>
    <property type="molecule type" value="Genomic_DNA"/>
</dbReference>
<keyword evidence="2" id="KW-0539">Nucleus</keyword>
<dbReference type="AlphaFoldDB" id="A0AAD7PVM1"/>
<dbReference type="InterPro" id="IPR051992">
    <property type="entry name" value="OxStress_Response_Reg"/>
</dbReference>
<evidence type="ECO:0000256" key="1">
    <source>
        <dbReference type="ARBA" id="ARBA00004123"/>
    </source>
</evidence>
<dbReference type="GO" id="GO:0005634">
    <property type="term" value="C:nucleus"/>
    <property type="evidence" value="ECO:0007669"/>
    <property type="project" value="UniProtKB-SubCell"/>
</dbReference>
<dbReference type="Proteomes" id="UP001163823">
    <property type="component" value="Chromosome 4"/>
</dbReference>
<feature type="region of interest" description="Disordered" evidence="3">
    <location>
        <begin position="34"/>
        <end position="85"/>
    </location>
</feature>
<evidence type="ECO:0000313" key="4">
    <source>
        <dbReference type="EMBL" id="KAJ7969523.1"/>
    </source>
</evidence>
<dbReference type="PANTHER" id="PTHR33172">
    <property type="entry name" value="OS08G0516900 PROTEIN"/>
    <property type="match status" value="1"/>
</dbReference>
<proteinExistence type="predicted"/>
<evidence type="ECO:0000256" key="2">
    <source>
        <dbReference type="ARBA" id="ARBA00023242"/>
    </source>
</evidence>
<evidence type="ECO:0000313" key="5">
    <source>
        <dbReference type="Proteomes" id="UP001163823"/>
    </source>
</evidence>
<comment type="caution">
    <text evidence="4">The sequence shown here is derived from an EMBL/GenBank/DDBJ whole genome shotgun (WGS) entry which is preliminary data.</text>
</comment>
<accession>A0AAD7PVM1</accession>
<dbReference type="PANTHER" id="PTHR33172:SF29">
    <property type="entry name" value="OS06G0559400 PROTEIN"/>
    <property type="match status" value="1"/>
</dbReference>
<reference evidence="4" key="1">
    <citation type="journal article" date="2023" name="Science">
        <title>Elucidation of the pathway for biosynthesis of saponin adjuvants from the soapbark tree.</title>
        <authorList>
            <person name="Reed J."/>
            <person name="Orme A."/>
            <person name="El-Demerdash A."/>
            <person name="Owen C."/>
            <person name="Martin L.B.B."/>
            <person name="Misra R.C."/>
            <person name="Kikuchi S."/>
            <person name="Rejzek M."/>
            <person name="Martin A.C."/>
            <person name="Harkess A."/>
            <person name="Leebens-Mack J."/>
            <person name="Louveau T."/>
            <person name="Stephenson M.J."/>
            <person name="Osbourn A."/>
        </authorList>
    </citation>
    <scope>NUCLEOTIDE SEQUENCE</scope>
    <source>
        <strain evidence="4">S10</strain>
    </source>
</reference>
<name>A0AAD7PVM1_QUISA</name>
<dbReference type="KEGG" id="qsa:O6P43_007853"/>
<sequence>MGDRKAEKIYQGSFKLKKLGVNGAGHESWVVIEDGGGDDKYESISRESSSLEEGSMNSVSSSSSSDLVEDASSSSTSSSSSSFNSNGPLFELTELMAHLPIKRGLSKFYQGKAQSFTSLARVKSIEDLPKKGMPYRKKIKSCKSYGGGLDSHKSAYTPKATISKNKTSSRGSNFVSLLGNKRGNLIM</sequence>
<keyword evidence="5" id="KW-1185">Reference proteome</keyword>
<feature type="compositionally biased region" description="Low complexity" evidence="3">
    <location>
        <begin position="46"/>
        <end position="85"/>
    </location>
</feature>